<dbReference type="Proteomes" id="UP000584642">
    <property type="component" value="Unassembled WGS sequence"/>
</dbReference>
<dbReference type="PROSITE" id="PS00061">
    <property type="entry name" value="ADH_SHORT"/>
    <property type="match status" value="1"/>
</dbReference>
<gene>
    <name evidence="3" type="ORF">HND93_15115</name>
</gene>
<accession>A0ABX2T9Q6</accession>
<keyword evidence="4" id="KW-1185">Reference proteome</keyword>
<comment type="caution">
    <text evidence="3">The sequence shown here is derived from an EMBL/GenBank/DDBJ whole genome shotgun (WGS) entry which is preliminary data.</text>
</comment>
<dbReference type="PANTHER" id="PTHR42879:SF2">
    <property type="entry name" value="3-OXOACYL-[ACYL-CARRIER-PROTEIN] REDUCTASE FABG"/>
    <property type="match status" value="1"/>
</dbReference>
<dbReference type="PRINTS" id="PR00080">
    <property type="entry name" value="SDRFAMILY"/>
</dbReference>
<reference evidence="3 4" key="1">
    <citation type="submission" date="2020-05" db="EMBL/GenBank/DDBJ databases">
        <title>Azospirillum oleiclasticum sp. nov, a nitrogen-fixing and heavy crude oil-emulsifying bacterium isolated from the crude oil of Yumen Oilfield.</title>
        <authorList>
            <person name="Wu D."/>
            <person name="Cai M."/>
            <person name="Zhang X."/>
        </authorList>
    </citation>
    <scope>NUCLEOTIDE SEQUENCE [LARGE SCALE GENOMIC DNA]</scope>
    <source>
        <strain evidence="3 4">ROY-1-1-2</strain>
    </source>
</reference>
<evidence type="ECO:0000256" key="1">
    <source>
        <dbReference type="ARBA" id="ARBA00006484"/>
    </source>
</evidence>
<dbReference type="PANTHER" id="PTHR42879">
    <property type="entry name" value="3-OXOACYL-(ACYL-CARRIER-PROTEIN) REDUCTASE"/>
    <property type="match status" value="1"/>
</dbReference>
<sequence length="260" mass="27287">MRPKTCAMVTGSTGGLGLAIAMRLAQDGWNIVLTGIDRTAEAEEAQRRMREEFGVDALLHTADLADPDAITGLMGVAEESFGGVGILVNNAVVRHFAPVEAFPVDRWDLALAVNLSAAFHAIRLALPGMRARGWGRIVNVSSIYGQIGAVNRVDYVTTKTALLGLTRAVALETADADITCNAVCPGTLPTPAILDRIAGLAATEGISSEEATRAYLRDRQPGGRFIGMETVASLVSFLCGPGGRDISGATLPVDRGWSVA</sequence>
<dbReference type="InterPro" id="IPR020904">
    <property type="entry name" value="Sc_DH/Rdtase_CS"/>
</dbReference>
<proteinExistence type="inferred from homology"/>
<organism evidence="3 4">
    <name type="scientific">Azospirillum oleiclasticum</name>
    <dbReference type="NCBI Taxonomy" id="2735135"/>
    <lineage>
        <taxon>Bacteria</taxon>
        <taxon>Pseudomonadati</taxon>
        <taxon>Pseudomonadota</taxon>
        <taxon>Alphaproteobacteria</taxon>
        <taxon>Rhodospirillales</taxon>
        <taxon>Azospirillaceae</taxon>
        <taxon>Azospirillum</taxon>
    </lineage>
</organism>
<dbReference type="PRINTS" id="PR00081">
    <property type="entry name" value="GDHRDH"/>
</dbReference>
<evidence type="ECO:0000256" key="2">
    <source>
        <dbReference type="RuleBase" id="RU000363"/>
    </source>
</evidence>
<protein>
    <submittedName>
        <fullName evidence="3">SDR family oxidoreductase</fullName>
    </submittedName>
</protein>
<evidence type="ECO:0000313" key="3">
    <source>
        <dbReference type="EMBL" id="NYZ21044.1"/>
    </source>
</evidence>
<evidence type="ECO:0000313" key="4">
    <source>
        <dbReference type="Proteomes" id="UP000584642"/>
    </source>
</evidence>
<name>A0ABX2T9Q6_9PROT</name>
<dbReference type="RefSeq" id="WP_180282816.1">
    <property type="nucleotide sequence ID" value="NZ_JABFDB010000010.1"/>
</dbReference>
<dbReference type="InterPro" id="IPR036291">
    <property type="entry name" value="NAD(P)-bd_dom_sf"/>
</dbReference>
<dbReference type="EMBL" id="JABFDB010000010">
    <property type="protein sequence ID" value="NYZ21044.1"/>
    <property type="molecule type" value="Genomic_DNA"/>
</dbReference>
<dbReference type="SUPFAM" id="SSF51735">
    <property type="entry name" value="NAD(P)-binding Rossmann-fold domains"/>
    <property type="match status" value="1"/>
</dbReference>
<dbReference type="InterPro" id="IPR002347">
    <property type="entry name" value="SDR_fam"/>
</dbReference>
<dbReference type="Gene3D" id="3.40.50.720">
    <property type="entry name" value="NAD(P)-binding Rossmann-like Domain"/>
    <property type="match status" value="1"/>
</dbReference>
<dbReference type="InterPro" id="IPR050259">
    <property type="entry name" value="SDR"/>
</dbReference>
<dbReference type="Pfam" id="PF00106">
    <property type="entry name" value="adh_short"/>
    <property type="match status" value="1"/>
</dbReference>
<comment type="similarity">
    <text evidence="1 2">Belongs to the short-chain dehydrogenases/reductases (SDR) family.</text>
</comment>